<feature type="compositionally biased region" description="Basic and acidic residues" evidence="1">
    <location>
        <begin position="20"/>
        <end position="30"/>
    </location>
</feature>
<feature type="compositionally biased region" description="Low complexity" evidence="1">
    <location>
        <begin position="34"/>
        <end position="47"/>
    </location>
</feature>
<accession>A0A9W4MCS9</accession>
<evidence type="ECO:0000256" key="1">
    <source>
        <dbReference type="SAM" id="MobiDB-lite"/>
    </source>
</evidence>
<feature type="compositionally biased region" description="Basic and acidic residues" evidence="1">
    <location>
        <begin position="51"/>
        <end position="64"/>
    </location>
</feature>
<comment type="caution">
    <text evidence="2">The sequence shown here is derived from an EMBL/GenBank/DDBJ whole genome shotgun (WGS) entry which is preliminary data.</text>
</comment>
<proteinExistence type="predicted"/>
<reference evidence="2" key="1">
    <citation type="submission" date="2021-06" db="EMBL/GenBank/DDBJ databases">
        <authorList>
            <person name="Arsene-Ploetze F."/>
        </authorList>
    </citation>
    <scope>NUCLEOTIDE SEQUENCE</scope>
    <source>
        <strain evidence="2">SBRY1</strain>
    </source>
</reference>
<feature type="region of interest" description="Disordered" evidence="1">
    <location>
        <begin position="1"/>
        <end position="72"/>
    </location>
</feature>
<dbReference type="Proteomes" id="UP001153328">
    <property type="component" value="Unassembled WGS sequence"/>
</dbReference>
<dbReference type="AlphaFoldDB" id="A0A9W4MCS9"/>
<evidence type="ECO:0000313" key="2">
    <source>
        <dbReference type="EMBL" id="CAG7645925.1"/>
    </source>
</evidence>
<dbReference type="EMBL" id="CAJVAX010000018">
    <property type="protein sequence ID" value="CAG7645925.1"/>
    <property type="molecule type" value="Genomic_DNA"/>
</dbReference>
<gene>
    <name evidence="2" type="ORF">SBRY_40278</name>
</gene>
<evidence type="ECO:0000313" key="3">
    <source>
        <dbReference type="Proteomes" id="UP001153328"/>
    </source>
</evidence>
<keyword evidence="3" id="KW-1185">Reference proteome</keyword>
<organism evidence="2 3">
    <name type="scientific">Actinacidiphila bryophytorum</name>
    <dbReference type="NCBI Taxonomy" id="1436133"/>
    <lineage>
        <taxon>Bacteria</taxon>
        <taxon>Bacillati</taxon>
        <taxon>Actinomycetota</taxon>
        <taxon>Actinomycetes</taxon>
        <taxon>Kitasatosporales</taxon>
        <taxon>Streptomycetaceae</taxon>
        <taxon>Actinacidiphila</taxon>
    </lineage>
</organism>
<protein>
    <submittedName>
        <fullName evidence="2">Uncharacterized protein</fullName>
    </submittedName>
</protein>
<sequence length="72" mass="7786">MRTRYCTGQAKGTAGKGRGKPQEGGHHAQRIECQARAAVRAHQGQRQAARRVREARRGDRRAHGEQGAGALG</sequence>
<name>A0A9W4MCS9_9ACTN</name>